<dbReference type="InterPro" id="IPR036812">
    <property type="entry name" value="NAD(P)_OxRdtase_dom_sf"/>
</dbReference>
<feature type="domain" description="NADP-dependent oxidoreductase" evidence="1">
    <location>
        <begin position="2"/>
        <end position="118"/>
    </location>
</feature>
<dbReference type="PANTHER" id="PTHR43312">
    <property type="entry name" value="D-THREO-ALDOSE 1-DEHYDROGENASE"/>
    <property type="match status" value="1"/>
</dbReference>
<evidence type="ECO:0000259" key="1">
    <source>
        <dbReference type="Pfam" id="PF00248"/>
    </source>
</evidence>
<dbReference type="Pfam" id="PF00248">
    <property type="entry name" value="Aldo_ket_red"/>
    <property type="match status" value="1"/>
</dbReference>
<accession>A0A0G1RI75</accession>
<dbReference type="EMBL" id="LCNM01000002">
    <property type="protein sequence ID" value="KKU56861.1"/>
    <property type="molecule type" value="Genomic_DNA"/>
</dbReference>
<sequence>MPYAAKNNIGLIARVPLDEGGLTGKFTTSTQFSDGDFRRQYFNPDHLAQLVSRTNALKKLLGNEAQDLVELSLRYLLSWDAVSTVIPGMRKVSYVKSNTSVSDGRKLSAKLLAELKNHAWERNFYSGLDPALKDYNFVEL</sequence>
<protein>
    <submittedName>
        <fullName evidence="2">Aldo/keto reductase</fullName>
    </submittedName>
</protein>
<reference evidence="2 3" key="1">
    <citation type="journal article" date="2015" name="Nature">
        <title>rRNA introns, odd ribosomes, and small enigmatic genomes across a large radiation of phyla.</title>
        <authorList>
            <person name="Brown C.T."/>
            <person name="Hug L.A."/>
            <person name="Thomas B.C."/>
            <person name="Sharon I."/>
            <person name="Castelle C.J."/>
            <person name="Singh A."/>
            <person name="Wilkins M.J."/>
            <person name="Williams K.H."/>
            <person name="Banfield J.F."/>
        </authorList>
    </citation>
    <scope>NUCLEOTIDE SEQUENCE [LARGE SCALE GENOMIC DNA]</scope>
</reference>
<gene>
    <name evidence="2" type="ORF">UX78_C0002G0041</name>
</gene>
<evidence type="ECO:0000313" key="2">
    <source>
        <dbReference type="EMBL" id="KKU56861.1"/>
    </source>
</evidence>
<comment type="caution">
    <text evidence="2">The sequence shown here is derived from an EMBL/GenBank/DDBJ whole genome shotgun (WGS) entry which is preliminary data.</text>
</comment>
<dbReference type="PANTHER" id="PTHR43312:SF1">
    <property type="entry name" value="NADP-DEPENDENT OXIDOREDUCTASE DOMAIN-CONTAINING PROTEIN"/>
    <property type="match status" value="1"/>
</dbReference>
<dbReference type="InterPro" id="IPR023210">
    <property type="entry name" value="NADP_OxRdtase_dom"/>
</dbReference>
<name>A0A0G1RI75_9BACT</name>
<evidence type="ECO:0000313" key="3">
    <source>
        <dbReference type="Proteomes" id="UP000034607"/>
    </source>
</evidence>
<dbReference type="Proteomes" id="UP000034607">
    <property type="component" value="Unassembled WGS sequence"/>
</dbReference>
<dbReference type="InterPro" id="IPR053135">
    <property type="entry name" value="AKR2_Oxidoreductase"/>
</dbReference>
<dbReference type="SUPFAM" id="SSF51430">
    <property type="entry name" value="NAD(P)-linked oxidoreductase"/>
    <property type="match status" value="1"/>
</dbReference>
<organism evidence="2 3">
    <name type="scientific">Candidatus Amesbacteria bacterium GW2011_GWA2_47_11</name>
    <dbReference type="NCBI Taxonomy" id="1618357"/>
    <lineage>
        <taxon>Bacteria</taxon>
        <taxon>Candidatus Amesiibacteriota</taxon>
    </lineage>
</organism>
<proteinExistence type="predicted"/>
<dbReference type="Gene3D" id="3.20.20.100">
    <property type="entry name" value="NADP-dependent oxidoreductase domain"/>
    <property type="match status" value="1"/>
</dbReference>
<dbReference type="AlphaFoldDB" id="A0A0G1RI75"/>